<reference evidence="3 4" key="1">
    <citation type="submission" date="2018-01" db="EMBL/GenBank/DDBJ databases">
        <authorList>
            <person name="Clerissi C."/>
        </authorList>
    </citation>
    <scope>NUCLEOTIDE SEQUENCE [LARGE SCALE GENOMIC DNA]</scope>
    <source>
        <strain evidence="3">Cupriavidus taiwanensis SWF 66322</strain>
        <plasmid evidence="4">cbm2636_mp</plasmid>
    </source>
</reference>
<name>A0A9Q7V092_9BURK</name>
<geneLocation type="plasmid" evidence="4">
    <name>cbm2636_mp</name>
</geneLocation>
<evidence type="ECO:0000259" key="2">
    <source>
        <dbReference type="PROSITE" id="PS51379"/>
    </source>
</evidence>
<evidence type="ECO:0000313" key="3">
    <source>
        <dbReference type="EMBL" id="SPD67113.1"/>
    </source>
</evidence>
<feature type="domain" description="4Fe-4S ferredoxin-type" evidence="2">
    <location>
        <begin position="136"/>
        <end position="167"/>
    </location>
</feature>
<feature type="compositionally biased region" description="Basic residues" evidence="1">
    <location>
        <begin position="20"/>
        <end position="34"/>
    </location>
</feature>
<feature type="compositionally biased region" description="Basic and acidic residues" evidence="1">
    <location>
        <begin position="232"/>
        <end position="249"/>
    </location>
</feature>
<evidence type="ECO:0000256" key="1">
    <source>
        <dbReference type="SAM" id="MobiDB-lite"/>
    </source>
</evidence>
<keyword evidence="3" id="KW-0614">Plasmid</keyword>
<feature type="region of interest" description="Disordered" evidence="1">
    <location>
        <begin position="1"/>
        <end position="75"/>
    </location>
</feature>
<gene>
    <name evidence="3" type="ORF">CBM2636_MP10749</name>
</gene>
<proteinExistence type="predicted"/>
<evidence type="ECO:0000313" key="4">
    <source>
        <dbReference type="Proteomes" id="UP000254259"/>
    </source>
</evidence>
<dbReference type="AlphaFoldDB" id="A0A9Q7V092"/>
<dbReference type="Proteomes" id="UP000254259">
    <property type="component" value="Plasmid CBM2636_mp"/>
</dbReference>
<sequence length="329" mass="36048">MRRAGSAQPLHRGRAAGPRQPRRLALRARAAARGHHADGGRTAQQLRAGRKRSAYRAGRRRHRRHADRLHGAPAGRAGQVVHADLLRAFARRGGVRRTAVGLWRRGALPLRRRSGRAAGPEGNAGRTGCADALLLLRPGPDAECVRGCVRGACLPQCPYRALRRRPVDRGGAGRRIRGAAVAHRLAGEGAFGQVAARRAARLRRRGRIQLPRRRVRLVRDRRAGRLPRPPRQRAEQQRARQQQDHDGVRVRLQGQQAGAGFVIPPNIARTPTVFPSPLTGRGQGEGWFNKSPRHQNRRPSPPSPLPQAGEGSKPPACGQPPESTEKFPC</sequence>
<protein>
    <recommendedName>
        <fullName evidence="2">4Fe-4S ferredoxin-type domain-containing protein</fullName>
    </recommendedName>
</protein>
<accession>A0A9Q7V092</accession>
<organism evidence="3 4">
    <name type="scientific">Cupriavidus taiwanensis</name>
    <dbReference type="NCBI Taxonomy" id="164546"/>
    <lineage>
        <taxon>Bacteria</taxon>
        <taxon>Pseudomonadati</taxon>
        <taxon>Pseudomonadota</taxon>
        <taxon>Betaproteobacteria</taxon>
        <taxon>Burkholderiales</taxon>
        <taxon>Burkholderiaceae</taxon>
        <taxon>Cupriavidus</taxon>
    </lineage>
</organism>
<feature type="region of interest" description="Disordered" evidence="1">
    <location>
        <begin position="218"/>
        <end position="329"/>
    </location>
</feature>
<feature type="compositionally biased region" description="Basic residues" evidence="1">
    <location>
        <begin position="48"/>
        <end position="67"/>
    </location>
</feature>
<dbReference type="EMBL" id="LT984814">
    <property type="protein sequence ID" value="SPD67113.1"/>
    <property type="molecule type" value="Genomic_DNA"/>
</dbReference>
<dbReference type="PROSITE" id="PS51379">
    <property type="entry name" value="4FE4S_FER_2"/>
    <property type="match status" value="1"/>
</dbReference>
<dbReference type="InterPro" id="IPR017896">
    <property type="entry name" value="4Fe4S_Fe-S-bd"/>
</dbReference>